<keyword evidence="3" id="KW-0067">ATP-binding</keyword>
<dbReference type="AlphaFoldDB" id="A0A1C0YW58"/>
<keyword evidence="5" id="KW-1185">Reference proteome</keyword>
<keyword evidence="3" id="KW-0694">RNA-binding</keyword>
<feature type="binding site" evidence="3">
    <location>
        <position position="164"/>
    </location>
    <ligand>
        <name>ATP</name>
        <dbReference type="ChEBI" id="CHEBI:30616"/>
    </ligand>
</feature>
<dbReference type="GO" id="GO:0000049">
    <property type="term" value="F:tRNA binding"/>
    <property type="evidence" value="ECO:0007669"/>
    <property type="project" value="UniProtKB-KW"/>
</dbReference>
<keyword evidence="3" id="KW-0963">Cytoplasm</keyword>
<protein>
    <recommendedName>
        <fullName evidence="3">tRNA(Met) cytidine acetate ligase</fullName>
        <ecNumber evidence="3">6.3.4.-</ecNumber>
    </recommendedName>
</protein>
<evidence type="ECO:0000313" key="5">
    <source>
        <dbReference type="Proteomes" id="UP000093482"/>
    </source>
</evidence>
<dbReference type="OrthoDB" id="9769796at2"/>
<dbReference type="SUPFAM" id="SSF52374">
    <property type="entry name" value="Nucleotidylyl transferase"/>
    <property type="match status" value="1"/>
</dbReference>
<comment type="function">
    <text evidence="3">Catalyzes the formation of N(4)-acetylcytidine (ac(4)C) at the wobble position of elongator tRNA(Met), using acetate and ATP as substrates. First activates an acetate ion to form acetyladenylate (Ac-AMP) and then transfers the acetyl group to tRNA to form ac(4)C34.</text>
</comment>
<dbReference type="NCBIfam" id="NF010191">
    <property type="entry name" value="PRK13670.1"/>
    <property type="match status" value="1"/>
</dbReference>
<sequence>MRATGIVVEYNPFHNGHLYHVAQAKKIAQADVCVAVMSGSFLQRGEPAVVDKWTRTKMALHAGVDIVIELPYAYSTAQARQFASGSISLLHAIGCESVVFGSENGDIAPFSHTHHLISSHRTEYEAKIHEAMQLGLSYPKALQHAYQHVLTYATEATVDLAQPNNILGYHYVEAAHELTIRPLTIPRIAAHYHDENMAHDTIASATAIRKALFDTKNLRDIEAFVPAPTYEALTDWQTHSDFIQWQTFWPLLQHTILQKTPQQLTQYVDVSEGIEFAFIKAAKTSTSFAEFMQKVKSKRYTWTRLQRMITHIFTGYTKELNATFTAPRYIRLLGITKNGQAFISQQKKSIPLPLISRVASSDDAMLQFDLQAANLYDVGANMTRSAPRLNVDYRTPPLRL</sequence>
<dbReference type="Proteomes" id="UP000093482">
    <property type="component" value="Unassembled WGS sequence"/>
</dbReference>
<accession>A0A1C0YW58</accession>
<dbReference type="GO" id="GO:0006400">
    <property type="term" value="P:tRNA modification"/>
    <property type="evidence" value="ECO:0007669"/>
    <property type="project" value="UniProtKB-UniRule"/>
</dbReference>
<comment type="subcellular location">
    <subcellularLocation>
        <location evidence="3">Cytoplasm</location>
    </subcellularLocation>
</comment>
<dbReference type="RefSeq" id="WP_066463242.1">
    <property type="nucleotide sequence ID" value="NZ_MATO01000028.1"/>
</dbReference>
<evidence type="ECO:0000256" key="2">
    <source>
        <dbReference type="ARBA" id="ARBA00022694"/>
    </source>
</evidence>
<dbReference type="InterPro" id="IPR008513">
    <property type="entry name" value="tRNA(Met)_cyd_acetate_ligase"/>
</dbReference>
<proteinExistence type="inferred from homology"/>
<dbReference type="InterPro" id="IPR014729">
    <property type="entry name" value="Rossmann-like_a/b/a_fold"/>
</dbReference>
<comment type="catalytic activity">
    <reaction evidence="3">
        <text>cytidine(34) in elongator tRNA(Met) + acetate + ATP = N(4)-acetylcytidine(34) in elongator tRNA(Met) + AMP + diphosphate</text>
        <dbReference type="Rhea" id="RHEA:58144"/>
        <dbReference type="Rhea" id="RHEA-COMP:10693"/>
        <dbReference type="Rhea" id="RHEA-COMP:10694"/>
        <dbReference type="ChEBI" id="CHEBI:30089"/>
        <dbReference type="ChEBI" id="CHEBI:30616"/>
        <dbReference type="ChEBI" id="CHEBI:33019"/>
        <dbReference type="ChEBI" id="CHEBI:74900"/>
        <dbReference type="ChEBI" id="CHEBI:82748"/>
        <dbReference type="ChEBI" id="CHEBI:456215"/>
    </reaction>
</comment>
<feature type="binding site" evidence="3">
    <location>
        <begin position="187"/>
        <end position="188"/>
    </location>
    <ligand>
        <name>ATP</name>
        <dbReference type="ChEBI" id="CHEBI:30616"/>
    </ligand>
</feature>
<dbReference type="GO" id="GO:0005524">
    <property type="term" value="F:ATP binding"/>
    <property type="evidence" value="ECO:0007669"/>
    <property type="project" value="UniProtKB-KW"/>
</dbReference>
<keyword evidence="3" id="KW-0547">Nucleotide-binding</keyword>
<keyword evidence="3" id="KW-0820">tRNA-binding</keyword>
<comment type="caution">
    <text evidence="4">The sequence shown here is derived from an EMBL/GenBank/DDBJ whole genome shotgun (WGS) entry which is preliminary data.</text>
</comment>
<evidence type="ECO:0000256" key="3">
    <source>
        <dbReference type="HAMAP-Rule" id="MF_01539"/>
    </source>
</evidence>
<reference evidence="4 5" key="1">
    <citation type="submission" date="2016-07" db="EMBL/GenBank/DDBJ databases">
        <title>Caryophanon latum genome sequencing.</title>
        <authorList>
            <person name="Verma A."/>
            <person name="Pal Y."/>
            <person name="Krishnamurthi S."/>
        </authorList>
    </citation>
    <scope>NUCLEOTIDE SEQUENCE [LARGE SCALE GENOMIC DNA]</scope>
    <source>
        <strain evidence="4 5">DSM 14151</strain>
    </source>
</reference>
<dbReference type="GO" id="GO:0005737">
    <property type="term" value="C:cytoplasm"/>
    <property type="evidence" value="ECO:0007669"/>
    <property type="project" value="UniProtKB-SubCell"/>
</dbReference>
<dbReference type="EMBL" id="MATO01000028">
    <property type="protein sequence ID" value="OCS91412.1"/>
    <property type="molecule type" value="Genomic_DNA"/>
</dbReference>
<keyword evidence="2 3" id="KW-0819">tRNA processing</keyword>
<organism evidence="4 5">
    <name type="scientific">Caryophanon latum</name>
    <dbReference type="NCBI Taxonomy" id="33977"/>
    <lineage>
        <taxon>Bacteria</taxon>
        <taxon>Bacillati</taxon>
        <taxon>Bacillota</taxon>
        <taxon>Bacilli</taxon>
        <taxon>Bacillales</taxon>
        <taxon>Caryophanaceae</taxon>
        <taxon>Caryophanon</taxon>
    </lineage>
</organism>
<dbReference type="Pfam" id="PF05636">
    <property type="entry name" value="HIGH_NTase1"/>
    <property type="match status" value="1"/>
</dbReference>
<evidence type="ECO:0000256" key="1">
    <source>
        <dbReference type="ARBA" id="ARBA00022598"/>
    </source>
</evidence>
<dbReference type="Gene3D" id="3.40.50.620">
    <property type="entry name" value="HUPs"/>
    <property type="match status" value="1"/>
</dbReference>
<keyword evidence="1 3" id="KW-0436">Ligase</keyword>
<dbReference type="PANTHER" id="PTHR37825">
    <property type="entry name" value="TRNA(MET) CYTIDINE ACETATE LIGASE"/>
    <property type="match status" value="1"/>
</dbReference>
<comment type="similarity">
    <text evidence="3">Belongs to the TmcAL family.</text>
</comment>
<feature type="binding site" evidence="3">
    <location>
        <position position="101"/>
    </location>
    <ligand>
        <name>ATP</name>
        <dbReference type="ChEBI" id="CHEBI:30616"/>
    </ligand>
</feature>
<name>A0A1C0YW58_9BACL</name>
<dbReference type="GO" id="GO:0016879">
    <property type="term" value="F:ligase activity, forming carbon-nitrogen bonds"/>
    <property type="evidence" value="ECO:0007669"/>
    <property type="project" value="UniProtKB-UniRule"/>
</dbReference>
<dbReference type="PANTHER" id="PTHR37825:SF1">
    <property type="entry name" value="TRNA(MET) CYTIDINE ACETATE LIGASE"/>
    <property type="match status" value="1"/>
</dbReference>
<feature type="binding site" evidence="3">
    <location>
        <begin position="7"/>
        <end position="20"/>
    </location>
    <ligand>
        <name>ATP</name>
        <dbReference type="ChEBI" id="CHEBI:30616"/>
    </ligand>
</feature>
<evidence type="ECO:0000313" key="4">
    <source>
        <dbReference type="EMBL" id="OCS91412.1"/>
    </source>
</evidence>
<gene>
    <name evidence="3" type="primary">tmcAL</name>
    <name evidence="4" type="ORF">A6K76_08665</name>
</gene>
<dbReference type="HAMAP" id="MF_01539">
    <property type="entry name" value="TmcAL"/>
    <property type="match status" value="1"/>
</dbReference>
<dbReference type="EC" id="6.3.4.-" evidence="3"/>